<dbReference type="KEGG" id="anr:Ana3638_03265"/>
<feature type="transmembrane region" description="Helical" evidence="1">
    <location>
        <begin position="12"/>
        <end position="29"/>
    </location>
</feature>
<keyword evidence="3" id="KW-1185">Reference proteome</keyword>
<name>A0A6P1TII1_9FIRM</name>
<sequence length="199" mass="23571">MKKSKKQTVKTIVFMCIFSATLITLYFFIRTRTTPFQIESASSMSEAEKLLAKDIPGNYPPSPREVLKLYSRITKCLFNEKLNSEQIEQLANQLRQLFDEELLQNNPTENYLSDLNVEITEYRNANKNIMNYVIENSDSVKYWDKGNQKYASIVMSFTTKEDNDYLKVYENFLFRQDKEDKWKIMGWELTDKKEINSEE</sequence>
<evidence type="ECO:0000313" key="3">
    <source>
        <dbReference type="Proteomes" id="UP000464314"/>
    </source>
</evidence>
<keyword evidence="1" id="KW-0812">Transmembrane</keyword>
<organism evidence="2 3">
    <name type="scientific">Anaerocolumna sedimenticola</name>
    <dbReference type="NCBI Taxonomy" id="2696063"/>
    <lineage>
        <taxon>Bacteria</taxon>
        <taxon>Bacillati</taxon>
        <taxon>Bacillota</taxon>
        <taxon>Clostridia</taxon>
        <taxon>Lachnospirales</taxon>
        <taxon>Lachnospiraceae</taxon>
        <taxon>Anaerocolumna</taxon>
    </lineage>
</organism>
<keyword evidence="1" id="KW-0472">Membrane</keyword>
<dbReference type="RefSeq" id="WP_161836755.1">
    <property type="nucleotide sequence ID" value="NZ_CP048000.1"/>
</dbReference>
<dbReference type="EMBL" id="CP048000">
    <property type="protein sequence ID" value="QHQ59919.1"/>
    <property type="molecule type" value="Genomic_DNA"/>
</dbReference>
<gene>
    <name evidence="2" type="ORF">Ana3638_03265</name>
</gene>
<dbReference type="Pfam" id="PF20462">
    <property type="entry name" value="DUF6715"/>
    <property type="match status" value="1"/>
</dbReference>
<dbReference type="InterPro" id="IPR046563">
    <property type="entry name" value="DUF6715"/>
</dbReference>
<evidence type="ECO:0000256" key="1">
    <source>
        <dbReference type="SAM" id="Phobius"/>
    </source>
</evidence>
<dbReference type="AlphaFoldDB" id="A0A6P1TII1"/>
<accession>A0A6P1TII1</accession>
<keyword evidence="1" id="KW-1133">Transmembrane helix</keyword>
<reference evidence="2 3" key="1">
    <citation type="submission" date="2020-01" db="EMBL/GenBank/DDBJ databases">
        <title>Genome analysis of Anaerocolumna sp. CBA3638.</title>
        <authorList>
            <person name="Kim J."/>
            <person name="Roh S.W."/>
        </authorList>
    </citation>
    <scope>NUCLEOTIDE SEQUENCE [LARGE SCALE GENOMIC DNA]</scope>
    <source>
        <strain evidence="2 3">CBA3638</strain>
    </source>
</reference>
<protein>
    <submittedName>
        <fullName evidence="2">Uncharacterized protein</fullName>
    </submittedName>
</protein>
<dbReference type="Proteomes" id="UP000464314">
    <property type="component" value="Chromosome"/>
</dbReference>
<evidence type="ECO:0000313" key="2">
    <source>
        <dbReference type="EMBL" id="QHQ59919.1"/>
    </source>
</evidence>
<proteinExistence type="predicted"/>